<accession>A0A7M5XNQ1</accession>
<dbReference type="PANTHER" id="PTHR34305">
    <property type="entry name" value="EXPRESSED PROTEIN"/>
    <property type="match status" value="1"/>
</dbReference>
<dbReference type="PANTHER" id="PTHR34305:SF1">
    <property type="entry name" value="SWIM-TYPE DOMAIN-CONTAINING PROTEIN"/>
    <property type="match status" value="1"/>
</dbReference>
<dbReference type="Proteomes" id="UP000594262">
    <property type="component" value="Unplaced"/>
</dbReference>
<dbReference type="OrthoDB" id="10071442at2759"/>
<evidence type="ECO:0000313" key="1">
    <source>
        <dbReference type="EnsemblMetazoa" id="CLYHEMP025641.1"/>
    </source>
</evidence>
<proteinExistence type="predicted"/>
<dbReference type="Pfam" id="PF18758">
    <property type="entry name" value="KDZ"/>
    <property type="match status" value="1"/>
</dbReference>
<evidence type="ECO:0000313" key="2">
    <source>
        <dbReference type="Proteomes" id="UP000594262"/>
    </source>
</evidence>
<dbReference type="AlphaFoldDB" id="A0A7M5XNQ1"/>
<protein>
    <submittedName>
        <fullName evidence="1">Uncharacterized protein</fullName>
    </submittedName>
</protein>
<organism evidence="1 2">
    <name type="scientific">Clytia hemisphaerica</name>
    <dbReference type="NCBI Taxonomy" id="252671"/>
    <lineage>
        <taxon>Eukaryota</taxon>
        <taxon>Metazoa</taxon>
        <taxon>Cnidaria</taxon>
        <taxon>Hydrozoa</taxon>
        <taxon>Hydroidolina</taxon>
        <taxon>Leptothecata</taxon>
        <taxon>Obeliida</taxon>
        <taxon>Clytiidae</taxon>
        <taxon>Clytia</taxon>
    </lineage>
</organism>
<reference evidence="1" key="1">
    <citation type="submission" date="2021-01" db="UniProtKB">
        <authorList>
            <consortium name="EnsemblMetazoa"/>
        </authorList>
    </citation>
    <scope>IDENTIFICATION</scope>
</reference>
<sequence length="235" mass="27496">MLQPNVKSDSKLMEEIQHHLPHFHLLLSSLTIENQLPDDFKGLLLDLTDKAKQPFKVAERINTEKCTSTSEICSFPNLPPLRKRGCYVQDKVVKKEKDCRKNYRGHPNLTSGIFTIYCPHGVCFGFQVMEKEESPNIPFTIFKTRLPTAPKYIIYDNACHLHTYALNRDPLYFQWTKFLVDRFHWRNHTACSLGYNMAFYSFLEKINSEINEQENAKVKKLKSQLAYMTPERFIA</sequence>
<dbReference type="EnsemblMetazoa" id="CLYHEMT025641.1">
    <property type="protein sequence ID" value="CLYHEMP025641.1"/>
    <property type="gene ID" value="CLYHEMG025641"/>
</dbReference>
<name>A0A7M5XNQ1_9CNID</name>
<dbReference type="InterPro" id="IPR040521">
    <property type="entry name" value="KDZ"/>
</dbReference>
<keyword evidence="2" id="KW-1185">Reference proteome</keyword>